<dbReference type="InterPro" id="IPR011989">
    <property type="entry name" value="ARM-like"/>
</dbReference>
<comment type="caution">
    <text evidence="1">The sequence shown here is derived from an EMBL/GenBank/DDBJ whole genome shotgun (WGS) entry which is preliminary data.</text>
</comment>
<name>A0ABS6YFA4_9ACTN</name>
<accession>A0ABS6YFA4</accession>
<dbReference type="SUPFAM" id="SSF48371">
    <property type="entry name" value="ARM repeat"/>
    <property type="match status" value="2"/>
</dbReference>
<evidence type="ECO:0000313" key="2">
    <source>
        <dbReference type="Proteomes" id="UP001197114"/>
    </source>
</evidence>
<organism evidence="1 2">
    <name type="scientific">Streptomyces anatolicus</name>
    <dbReference type="NCBI Taxonomy" id="2675858"/>
    <lineage>
        <taxon>Bacteria</taxon>
        <taxon>Bacillati</taxon>
        <taxon>Actinomycetota</taxon>
        <taxon>Actinomycetes</taxon>
        <taxon>Kitasatosporales</taxon>
        <taxon>Streptomycetaceae</taxon>
        <taxon>Streptomyces</taxon>
    </lineage>
</organism>
<protein>
    <submittedName>
        <fullName evidence="1">HEAT repeat domain-containing protein</fullName>
    </submittedName>
</protein>
<dbReference type="PANTHER" id="PTHR12697">
    <property type="entry name" value="PBS LYASE HEAT-LIKE PROTEIN"/>
    <property type="match status" value="1"/>
</dbReference>
<dbReference type="InterPro" id="IPR004155">
    <property type="entry name" value="PBS_lyase_HEAT"/>
</dbReference>
<dbReference type="InterPro" id="IPR016024">
    <property type="entry name" value="ARM-type_fold"/>
</dbReference>
<sequence>MERAVSISDVMRMRMEGDAAGLCRATWSENHDAALYATAMLGGAVRTPEVVRTLHTCLAREDEPPPGLGWHALASLGRLRVERAVPLLLSTLAESEHNRRQLDEVACEALLAIGGPEVIRGLVDLCERLPSGRGRWTVRVLEALAALRAPEAVTPLLATLWGYPPDLAVRVVRALGAIGDPRAASALLVLAHSPASDTQLRRAAVQALHALPAAAWPSPHRHPAAERLLHTPQRDPDPETARLATVLLARTEEGRAHLWDVLRGAADPSGPGCPPHAVTAVCAHIAAEPGLFAVPDPDEHRALLAHHLREAAAPAVRRAAAGALAALAGAGAAGALVAALDDAHIGDTVADLVAALPEPMLSSELVDLFTRPGGSVARRRGVARVLGLAGRTDAAPVLLSALADDTTPVGVRASAVDALGALRCAAAAPLLVALATHEEQPGTLRAHAVRALGSIGVPDTLPVVLACARSPHQAVRRRAVVALGVFPVPEAARALGEFVTPDAEPDLARAAVRALRDIGGPALPVLVGLAAGADGLPEDVGHRLVEALAARPEVKATRALLGLATAAQDQRDGATYAASGERRLSRSTPAREVASLALVERGSARDLTPLTALLGPDTWSGAHEPAVQALLRIGTEEAYEQVLAFCYGTKHFYAWHVGAIDAVAAARGIRLGP</sequence>
<dbReference type="PANTHER" id="PTHR12697:SF5">
    <property type="entry name" value="DEOXYHYPUSINE HYDROXYLASE"/>
    <property type="match status" value="1"/>
</dbReference>
<reference evidence="1 2" key="1">
    <citation type="submission" date="2019-11" db="EMBL/GenBank/DDBJ databases">
        <authorList>
            <person name="Ay H."/>
        </authorList>
    </citation>
    <scope>NUCLEOTIDE SEQUENCE [LARGE SCALE GENOMIC DNA]</scope>
    <source>
        <strain evidence="1 2">BG9H</strain>
    </source>
</reference>
<dbReference type="Gene3D" id="1.25.10.10">
    <property type="entry name" value="Leucine-rich Repeat Variant"/>
    <property type="match status" value="4"/>
</dbReference>
<dbReference type="Proteomes" id="UP001197114">
    <property type="component" value="Unassembled WGS sequence"/>
</dbReference>
<dbReference type="Pfam" id="PF03130">
    <property type="entry name" value="HEAT_PBS"/>
    <property type="match status" value="1"/>
</dbReference>
<dbReference type="SMART" id="SM00567">
    <property type="entry name" value="EZ_HEAT"/>
    <property type="match status" value="9"/>
</dbReference>
<dbReference type="EMBL" id="WMBF01000002">
    <property type="protein sequence ID" value="MBW5420094.1"/>
    <property type="molecule type" value="Genomic_DNA"/>
</dbReference>
<keyword evidence="2" id="KW-1185">Reference proteome</keyword>
<proteinExistence type="predicted"/>
<evidence type="ECO:0000313" key="1">
    <source>
        <dbReference type="EMBL" id="MBW5420094.1"/>
    </source>
</evidence>
<gene>
    <name evidence="1" type="ORF">GKQ77_00660</name>
</gene>
<dbReference type="Pfam" id="PF13646">
    <property type="entry name" value="HEAT_2"/>
    <property type="match status" value="2"/>
</dbReference>